<gene>
    <name evidence="2" type="ORF">PENCOP_c007G07105</name>
</gene>
<dbReference type="InterPro" id="IPR036047">
    <property type="entry name" value="F-box-like_dom_sf"/>
</dbReference>
<dbReference type="EMBL" id="MDDG01000007">
    <property type="protein sequence ID" value="OQE39295.1"/>
    <property type="molecule type" value="Genomic_DNA"/>
</dbReference>
<dbReference type="Proteomes" id="UP000191500">
    <property type="component" value="Unassembled WGS sequence"/>
</dbReference>
<comment type="caution">
    <text evidence="2">The sequence shown here is derived from an EMBL/GenBank/DDBJ whole genome shotgun (WGS) entry which is preliminary data.</text>
</comment>
<dbReference type="Gene3D" id="1.20.1280.50">
    <property type="match status" value="1"/>
</dbReference>
<feature type="domain" description="F-box" evidence="1">
    <location>
        <begin position="51"/>
        <end position="101"/>
    </location>
</feature>
<reference evidence="3" key="1">
    <citation type="journal article" date="2017" name="Nat. Microbiol.">
        <title>Global analysis of biosynthetic gene clusters reveals vast potential of secondary metabolite production in Penicillium species.</title>
        <authorList>
            <person name="Nielsen J.C."/>
            <person name="Grijseels S."/>
            <person name="Prigent S."/>
            <person name="Ji B."/>
            <person name="Dainat J."/>
            <person name="Nielsen K.F."/>
            <person name="Frisvad J.C."/>
            <person name="Workman M."/>
            <person name="Nielsen J."/>
        </authorList>
    </citation>
    <scope>NUCLEOTIDE SEQUENCE [LARGE SCALE GENOMIC DNA]</scope>
    <source>
        <strain evidence="3">IBT 31321</strain>
    </source>
</reference>
<proteinExistence type="predicted"/>
<protein>
    <recommendedName>
        <fullName evidence="1">F-box domain-containing protein</fullName>
    </recommendedName>
</protein>
<dbReference type="SUPFAM" id="SSF81383">
    <property type="entry name" value="F-box domain"/>
    <property type="match status" value="1"/>
</dbReference>
<dbReference type="PROSITE" id="PS50181">
    <property type="entry name" value="FBOX"/>
    <property type="match status" value="1"/>
</dbReference>
<evidence type="ECO:0000313" key="2">
    <source>
        <dbReference type="EMBL" id="OQE39295.1"/>
    </source>
</evidence>
<dbReference type="Pfam" id="PF00646">
    <property type="entry name" value="F-box"/>
    <property type="match status" value="1"/>
</dbReference>
<accession>A0A1V6ULL4</accession>
<sequence length="502" mass="57125">MASPTKTVLKGFMALRDSSSRRAVINGIIDSLTSHEIREVKNRLESMTFQCDFLDKLPLEVVAMLAEHLGLADIILLRRVSQRWHELLSSTIVTTTAIKSHMGGNIINSDSPADLDALIRKRIRAERGQPAVVVTIPNNLSRDLKNDPNRDGISCFNGVCAWIEESTDRTTIFVVHLPTGKSRTLTTDNREKFTHIEVSDTLVSATSVRGYCHVWHMSTEQYKSFRIPSLQFTHYISIGSKVVLGYTDSVVHFCFDFGVARFVKLVPFILLLSVHAEEDAFTVVSARREYGDNTQPWENGALFSDEHHLMIHKFSVHENTFICTSERYRELPFISEDAWELQREPEDTKPYRECLRPGQSSILLVNSLMVSYSDTLSLSLEADDQITVHFHTPELGFKNRHTNLDYSARGPGLYYSLVDLGISTKTQLCIGCEFPEPTHALDTKGRQFTPRYIVDFPPNRTCNSVLGDRDFVIFPSDDKIWIWCFDEEWLPSGVPDMRIAIW</sequence>
<name>A0A1V6ULL4_9EURO</name>
<evidence type="ECO:0000313" key="3">
    <source>
        <dbReference type="Proteomes" id="UP000191500"/>
    </source>
</evidence>
<dbReference type="STRING" id="36646.A0A1V6ULL4"/>
<evidence type="ECO:0000259" key="1">
    <source>
        <dbReference type="PROSITE" id="PS50181"/>
    </source>
</evidence>
<organism evidence="2 3">
    <name type="scientific">Penicillium coprophilum</name>
    <dbReference type="NCBI Taxonomy" id="36646"/>
    <lineage>
        <taxon>Eukaryota</taxon>
        <taxon>Fungi</taxon>
        <taxon>Dikarya</taxon>
        <taxon>Ascomycota</taxon>
        <taxon>Pezizomycotina</taxon>
        <taxon>Eurotiomycetes</taxon>
        <taxon>Eurotiomycetidae</taxon>
        <taxon>Eurotiales</taxon>
        <taxon>Aspergillaceae</taxon>
        <taxon>Penicillium</taxon>
    </lineage>
</organism>
<dbReference type="CDD" id="cd09917">
    <property type="entry name" value="F-box_SF"/>
    <property type="match status" value="1"/>
</dbReference>
<dbReference type="AlphaFoldDB" id="A0A1V6ULL4"/>
<dbReference type="InterPro" id="IPR001810">
    <property type="entry name" value="F-box_dom"/>
</dbReference>
<keyword evidence="3" id="KW-1185">Reference proteome</keyword>